<dbReference type="AlphaFoldDB" id="A0A554X4T2"/>
<dbReference type="Gene3D" id="2.160.10.10">
    <property type="entry name" value="Hexapeptide repeat proteins"/>
    <property type="match status" value="1"/>
</dbReference>
<feature type="site" description="Increases basicity of active site His" evidence="5">
    <location>
        <position position="141"/>
    </location>
</feature>
<feature type="active site" description="Proton acceptor" evidence="5">
    <location>
        <position position="140"/>
    </location>
</feature>
<evidence type="ECO:0000313" key="8">
    <source>
        <dbReference type="EMBL" id="TSE30851.1"/>
    </source>
</evidence>
<dbReference type="Proteomes" id="UP000318542">
    <property type="component" value="Unassembled WGS sequence"/>
</dbReference>
<evidence type="ECO:0000256" key="4">
    <source>
        <dbReference type="ARBA" id="ARBA00023315"/>
    </source>
</evidence>
<dbReference type="OrthoDB" id="9794407at2"/>
<comment type="caution">
    <text evidence="8">The sequence shown here is derived from an EMBL/GenBank/DDBJ whole genome shotgun (WGS) entry which is preliminary data.</text>
</comment>
<feature type="binding site" evidence="6">
    <location>
        <position position="73"/>
    </location>
    <ligand>
        <name>substrate</name>
    </ligand>
</feature>
<sequence length="215" mass="21943">MSERIVIVGAGGHARVVLDVLRLLGWDVAGVLTPDPPTGCVWEGVSVLGDDAWLGEPGATGYAYAIGIGAVPGKMMARRAMHMRLRQLGVCMPALMHPAAVVARTAAVASAAQIMAGAVVQPGVRIGVNALVNTGARIDHDCTIGAHAHVATAAVLCGSVFVGEGAFIGAGAVVLPGVRVGEGAEVAAGATVTRDIPPWHRYIPGRPLRMLEVQA</sequence>
<dbReference type="InterPro" id="IPR011004">
    <property type="entry name" value="Trimer_LpxA-like_sf"/>
</dbReference>
<dbReference type="NCBIfam" id="TIGR03570">
    <property type="entry name" value="NeuD_NnaD"/>
    <property type="match status" value="1"/>
</dbReference>
<dbReference type="PANTHER" id="PTHR43300:SF7">
    <property type="entry name" value="UDP-N-ACETYLBACILLOSAMINE N-ACETYLTRANSFERASE"/>
    <property type="match status" value="1"/>
</dbReference>
<evidence type="ECO:0000256" key="6">
    <source>
        <dbReference type="PIRSR" id="PIRSR620019-2"/>
    </source>
</evidence>
<dbReference type="PROSITE" id="PS00101">
    <property type="entry name" value="HEXAPEP_TRANSFERASES"/>
    <property type="match status" value="1"/>
</dbReference>
<evidence type="ECO:0000256" key="3">
    <source>
        <dbReference type="ARBA" id="ARBA00022737"/>
    </source>
</evidence>
<proteinExistence type="inferred from homology"/>
<keyword evidence="2 8" id="KW-0808">Transferase</keyword>
<dbReference type="Gene3D" id="3.40.50.20">
    <property type="match status" value="1"/>
</dbReference>
<dbReference type="PANTHER" id="PTHR43300">
    <property type="entry name" value="ACETYLTRANSFERASE"/>
    <property type="match status" value="1"/>
</dbReference>
<keyword evidence="9" id="KW-1185">Reference proteome</keyword>
<dbReference type="InterPro" id="IPR001451">
    <property type="entry name" value="Hexapep"/>
</dbReference>
<keyword evidence="3" id="KW-0677">Repeat</keyword>
<dbReference type="EC" id="2.3.1.-" evidence="8"/>
<gene>
    <name evidence="8" type="primary">epsM</name>
    <name evidence="8" type="ORF">Tther_00754</name>
</gene>
<organism evidence="8 9">
    <name type="scientific">Tepidimonas thermarum</name>
    <dbReference type="NCBI Taxonomy" id="335431"/>
    <lineage>
        <taxon>Bacteria</taxon>
        <taxon>Pseudomonadati</taxon>
        <taxon>Pseudomonadota</taxon>
        <taxon>Betaproteobacteria</taxon>
        <taxon>Burkholderiales</taxon>
        <taxon>Tepidimonas</taxon>
    </lineage>
</organism>
<reference evidence="8 9" key="1">
    <citation type="submission" date="2019-07" db="EMBL/GenBank/DDBJ databases">
        <title>Tepidimonas thermarum AA-1 draft genome.</title>
        <authorList>
            <person name="Da Costa M.S."/>
            <person name="Froufe H.J.C."/>
            <person name="Egas C."/>
            <person name="Albuquerque L."/>
        </authorList>
    </citation>
    <scope>NUCLEOTIDE SEQUENCE [LARGE SCALE GENOMIC DNA]</scope>
    <source>
        <strain evidence="8 9">AA-1</strain>
    </source>
</reference>
<dbReference type="RefSeq" id="WP_143901099.1">
    <property type="nucleotide sequence ID" value="NZ_VJOL01000009.1"/>
</dbReference>
<evidence type="ECO:0000256" key="1">
    <source>
        <dbReference type="ARBA" id="ARBA00007274"/>
    </source>
</evidence>
<evidence type="ECO:0000313" key="9">
    <source>
        <dbReference type="Proteomes" id="UP000318542"/>
    </source>
</evidence>
<dbReference type="GO" id="GO:0016746">
    <property type="term" value="F:acyltransferase activity"/>
    <property type="evidence" value="ECO:0007669"/>
    <property type="project" value="UniProtKB-KW"/>
</dbReference>
<evidence type="ECO:0000256" key="5">
    <source>
        <dbReference type="PIRSR" id="PIRSR620019-1"/>
    </source>
</evidence>
<dbReference type="EMBL" id="VJOL01000009">
    <property type="protein sequence ID" value="TSE30851.1"/>
    <property type="molecule type" value="Genomic_DNA"/>
</dbReference>
<protein>
    <submittedName>
        <fullName evidence="8">Putative acetyltransferase EpsM</fullName>
        <ecNumber evidence="8">2.3.1.-</ecNumber>
    </submittedName>
</protein>
<dbReference type="CDD" id="cd03360">
    <property type="entry name" value="LbH_AT_putative"/>
    <property type="match status" value="1"/>
</dbReference>
<evidence type="ECO:0000259" key="7">
    <source>
        <dbReference type="Pfam" id="PF17836"/>
    </source>
</evidence>
<dbReference type="InterPro" id="IPR041561">
    <property type="entry name" value="PglD_N"/>
</dbReference>
<dbReference type="Pfam" id="PF00132">
    <property type="entry name" value="Hexapep"/>
    <property type="match status" value="1"/>
</dbReference>
<dbReference type="SUPFAM" id="SSF51161">
    <property type="entry name" value="Trimeric LpxA-like enzymes"/>
    <property type="match status" value="1"/>
</dbReference>
<dbReference type="InterPro" id="IPR018357">
    <property type="entry name" value="Hexapep_transf_CS"/>
</dbReference>
<dbReference type="InterPro" id="IPR020019">
    <property type="entry name" value="AcTrfase_PglD-like"/>
</dbReference>
<accession>A0A554X4T2</accession>
<dbReference type="Pfam" id="PF17836">
    <property type="entry name" value="PglD_N"/>
    <property type="match status" value="1"/>
</dbReference>
<evidence type="ECO:0000256" key="2">
    <source>
        <dbReference type="ARBA" id="ARBA00022679"/>
    </source>
</evidence>
<keyword evidence="4 8" id="KW-0012">Acyltransferase</keyword>
<dbReference type="InterPro" id="IPR050179">
    <property type="entry name" value="Trans_hexapeptide_repeat"/>
</dbReference>
<name>A0A554X4T2_9BURK</name>
<comment type="similarity">
    <text evidence="1">Belongs to the transferase hexapeptide repeat family.</text>
</comment>
<feature type="domain" description="PglD N-terminal" evidence="7">
    <location>
        <begin position="4"/>
        <end position="69"/>
    </location>
</feature>
<feature type="binding site" evidence="6">
    <location>
        <position position="149"/>
    </location>
    <ligand>
        <name>acetyl-CoA</name>
        <dbReference type="ChEBI" id="CHEBI:57288"/>
    </ligand>
</feature>